<accession>X0UNJ5</accession>
<feature type="domain" description="Methyltransferase type 11" evidence="1">
    <location>
        <begin position="5"/>
        <end position="94"/>
    </location>
</feature>
<dbReference type="Pfam" id="PF08241">
    <property type="entry name" value="Methyltransf_11"/>
    <property type="match status" value="1"/>
</dbReference>
<comment type="caution">
    <text evidence="2">The sequence shown here is derived from an EMBL/GenBank/DDBJ whole genome shotgun (WGS) entry which is preliminary data.</text>
</comment>
<name>X0UNJ5_9ZZZZ</name>
<reference evidence="2" key="1">
    <citation type="journal article" date="2014" name="Front. Microbiol.">
        <title>High frequency of phylogenetically diverse reductive dehalogenase-homologous genes in deep subseafloor sedimentary metagenomes.</title>
        <authorList>
            <person name="Kawai M."/>
            <person name="Futagami T."/>
            <person name="Toyoda A."/>
            <person name="Takaki Y."/>
            <person name="Nishi S."/>
            <person name="Hori S."/>
            <person name="Arai W."/>
            <person name="Tsubouchi T."/>
            <person name="Morono Y."/>
            <person name="Uchiyama I."/>
            <person name="Ito T."/>
            <person name="Fujiyama A."/>
            <person name="Inagaki F."/>
            <person name="Takami H."/>
        </authorList>
    </citation>
    <scope>NUCLEOTIDE SEQUENCE</scope>
    <source>
        <strain evidence="2">Expedition CK06-06</strain>
    </source>
</reference>
<dbReference type="InterPro" id="IPR013216">
    <property type="entry name" value="Methyltransf_11"/>
</dbReference>
<evidence type="ECO:0000313" key="2">
    <source>
        <dbReference type="EMBL" id="GAG00857.1"/>
    </source>
</evidence>
<dbReference type="InterPro" id="IPR029063">
    <property type="entry name" value="SAM-dependent_MTases_sf"/>
</dbReference>
<protein>
    <recommendedName>
        <fullName evidence="1">Methyltransferase type 11 domain-containing protein</fullName>
    </recommendedName>
</protein>
<evidence type="ECO:0000259" key="1">
    <source>
        <dbReference type="Pfam" id="PF08241"/>
    </source>
</evidence>
<dbReference type="GO" id="GO:0008757">
    <property type="term" value="F:S-adenosylmethionine-dependent methyltransferase activity"/>
    <property type="evidence" value="ECO:0007669"/>
    <property type="project" value="InterPro"/>
</dbReference>
<dbReference type="Gene3D" id="3.40.50.150">
    <property type="entry name" value="Vaccinia Virus protein VP39"/>
    <property type="match status" value="1"/>
</dbReference>
<gene>
    <name evidence="2" type="ORF">S01H1_41657</name>
</gene>
<proteinExistence type="predicted"/>
<sequence length="167" mass="18954">GKKILDIGCGPCGSLEWADRVSVRVGLDILADSYRKLASDTYKMQYVAALSEQVPFPDEYFDVISSFNSLDHVDNLEQTVNEIIRVIAPGGLFLLLTEVNHAPTVCEPQQFSWDVTKLFSPRLKALEEKHYENFGMGAYNRTYRKIPYNHDDKSHRPGTLAVKFIKI</sequence>
<organism evidence="2">
    <name type="scientific">marine sediment metagenome</name>
    <dbReference type="NCBI Taxonomy" id="412755"/>
    <lineage>
        <taxon>unclassified sequences</taxon>
        <taxon>metagenomes</taxon>
        <taxon>ecological metagenomes</taxon>
    </lineage>
</organism>
<dbReference type="PANTHER" id="PTHR43591">
    <property type="entry name" value="METHYLTRANSFERASE"/>
    <property type="match status" value="1"/>
</dbReference>
<dbReference type="SUPFAM" id="SSF53335">
    <property type="entry name" value="S-adenosyl-L-methionine-dependent methyltransferases"/>
    <property type="match status" value="1"/>
</dbReference>
<feature type="non-terminal residue" evidence="2">
    <location>
        <position position="1"/>
    </location>
</feature>
<dbReference type="CDD" id="cd02440">
    <property type="entry name" value="AdoMet_MTases"/>
    <property type="match status" value="1"/>
</dbReference>
<dbReference type="AlphaFoldDB" id="X0UNJ5"/>
<dbReference type="EMBL" id="BARS01026437">
    <property type="protein sequence ID" value="GAG00857.1"/>
    <property type="molecule type" value="Genomic_DNA"/>
</dbReference>